<dbReference type="InterPro" id="IPR036388">
    <property type="entry name" value="WH-like_DNA-bd_sf"/>
</dbReference>
<dbReference type="SUPFAM" id="SSF55781">
    <property type="entry name" value="GAF domain-like"/>
    <property type="match status" value="1"/>
</dbReference>
<feature type="domain" description="ANTAR" evidence="3">
    <location>
        <begin position="170"/>
        <end position="231"/>
    </location>
</feature>
<reference evidence="5" key="1">
    <citation type="journal article" date="2019" name="Int. J. Syst. Evol. Microbiol.">
        <title>The Global Catalogue of Microorganisms (GCM) 10K type strain sequencing project: providing services to taxonomists for standard genome sequencing and annotation.</title>
        <authorList>
            <consortium name="The Broad Institute Genomics Platform"/>
            <consortium name="The Broad Institute Genome Sequencing Center for Infectious Disease"/>
            <person name="Wu L."/>
            <person name="Ma J."/>
        </authorList>
    </citation>
    <scope>NUCLEOTIDE SEQUENCE [LARGE SCALE GENOMIC DNA]</scope>
    <source>
        <strain evidence="5">JCM 17021</strain>
    </source>
</reference>
<evidence type="ECO:0000313" key="5">
    <source>
        <dbReference type="Proteomes" id="UP001501803"/>
    </source>
</evidence>
<dbReference type="Pfam" id="PF03861">
    <property type="entry name" value="ANTAR"/>
    <property type="match status" value="1"/>
</dbReference>
<evidence type="ECO:0000259" key="3">
    <source>
        <dbReference type="PROSITE" id="PS50921"/>
    </source>
</evidence>
<keyword evidence="1" id="KW-0805">Transcription regulation</keyword>
<organism evidence="4 5">
    <name type="scientific">Leifsonia kafniensis</name>
    <dbReference type="NCBI Taxonomy" id="475957"/>
    <lineage>
        <taxon>Bacteria</taxon>
        <taxon>Bacillati</taxon>
        <taxon>Actinomycetota</taxon>
        <taxon>Actinomycetes</taxon>
        <taxon>Micrococcales</taxon>
        <taxon>Microbacteriaceae</taxon>
        <taxon>Leifsonia</taxon>
    </lineage>
</organism>
<dbReference type="InterPro" id="IPR012074">
    <property type="entry name" value="GAF_ANTAR"/>
</dbReference>
<protein>
    <submittedName>
        <fullName evidence="4">GAF and ANTAR domain-containing protein</fullName>
    </submittedName>
</protein>
<dbReference type="EMBL" id="BAABCN010000003">
    <property type="protein sequence ID" value="GAA3875469.1"/>
    <property type="molecule type" value="Genomic_DNA"/>
</dbReference>
<dbReference type="RefSeq" id="WP_345065040.1">
    <property type="nucleotide sequence ID" value="NZ_BAABCN010000003.1"/>
</dbReference>
<dbReference type="PIRSF" id="PIRSF036625">
    <property type="entry name" value="GAF_ANTAR"/>
    <property type="match status" value="1"/>
</dbReference>
<dbReference type="SMART" id="SM00065">
    <property type="entry name" value="GAF"/>
    <property type="match status" value="1"/>
</dbReference>
<comment type="caution">
    <text evidence="4">The sequence shown here is derived from an EMBL/GenBank/DDBJ whole genome shotgun (WGS) entry which is preliminary data.</text>
</comment>
<dbReference type="PROSITE" id="PS50921">
    <property type="entry name" value="ANTAR"/>
    <property type="match status" value="1"/>
</dbReference>
<dbReference type="Gene3D" id="3.30.450.40">
    <property type="match status" value="1"/>
</dbReference>
<gene>
    <name evidence="4" type="ORF">GCM10022381_17690</name>
</gene>
<dbReference type="Gene3D" id="1.10.10.10">
    <property type="entry name" value="Winged helix-like DNA-binding domain superfamily/Winged helix DNA-binding domain"/>
    <property type="match status" value="1"/>
</dbReference>
<proteinExistence type="predicted"/>
<accession>A0ABP7KF86</accession>
<sequence length="237" mass="25940">MALKTRESHLIETFVTLADTLVGGYDVVDLLHTLVESCAELLDASAAGILLADAEGELEVVASTNERSLLVELMQLRVSGGPCFECVTTGKPIAVPDIDQVGPRWPQFRAAAREQGFLSVQAVPLRLRAMTIGSLNLFWEQKRVLDPRDVDIAQALADVATISILQERAIRESDVARQQLQRALDSRVLIEQAKGVVSHTRNTTMEESFVLIRTYARAHQVALGDVAAEIVARTLEV</sequence>
<evidence type="ECO:0000256" key="2">
    <source>
        <dbReference type="ARBA" id="ARBA00023163"/>
    </source>
</evidence>
<dbReference type="Proteomes" id="UP001501803">
    <property type="component" value="Unassembled WGS sequence"/>
</dbReference>
<dbReference type="InterPro" id="IPR005561">
    <property type="entry name" value="ANTAR"/>
</dbReference>
<dbReference type="Pfam" id="PF13185">
    <property type="entry name" value="GAF_2"/>
    <property type="match status" value="1"/>
</dbReference>
<evidence type="ECO:0000256" key="1">
    <source>
        <dbReference type="ARBA" id="ARBA00023015"/>
    </source>
</evidence>
<name>A0ABP7KF86_9MICO</name>
<keyword evidence="5" id="KW-1185">Reference proteome</keyword>
<keyword evidence="2" id="KW-0804">Transcription</keyword>
<dbReference type="InterPro" id="IPR029016">
    <property type="entry name" value="GAF-like_dom_sf"/>
</dbReference>
<dbReference type="InterPro" id="IPR003018">
    <property type="entry name" value="GAF"/>
</dbReference>
<evidence type="ECO:0000313" key="4">
    <source>
        <dbReference type="EMBL" id="GAA3875469.1"/>
    </source>
</evidence>
<dbReference type="SMART" id="SM01012">
    <property type="entry name" value="ANTAR"/>
    <property type="match status" value="1"/>
</dbReference>